<dbReference type="InterPro" id="IPR036938">
    <property type="entry name" value="PAP2/HPO_sf"/>
</dbReference>
<feature type="transmembrane region" description="Helical" evidence="1">
    <location>
        <begin position="97"/>
        <end position="116"/>
    </location>
</feature>
<dbReference type="CDD" id="cd03396">
    <property type="entry name" value="PAP2_like_6"/>
    <property type="match status" value="1"/>
</dbReference>
<sequence length="227" mass="24578">MIGRFIEAAGASIRARPAAWALALVAFFLLFPKVDIWASGLFYEPGAGFVHARGWFAEFVRKGLPVLLFGALLFVVILWVAGRLLGQRFLGIDGRVTLFLASSLAIGPGLVVNTLLKENWGRARPSQIKEFGGDAVYTAPWEVTDQCVSNCSFTSGHGALGFWLVAFAFLAPRRWRGEAIAAALLAGSGVALVRIIQGGHFLSDTLWSAVIVVSITWALHRLILGKR</sequence>
<dbReference type="EMBL" id="OCNJ01000004">
    <property type="protein sequence ID" value="SOD94791.1"/>
    <property type="molecule type" value="Genomic_DNA"/>
</dbReference>
<feature type="transmembrane region" description="Helical" evidence="1">
    <location>
        <begin position="20"/>
        <end position="43"/>
    </location>
</feature>
<gene>
    <name evidence="3" type="ORF">SAMN05421508_104122</name>
</gene>
<keyword evidence="1" id="KW-0812">Transmembrane</keyword>
<keyword evidence="1" id="KW-0472">Membrane</keyword>
<dbReference type="RefSeq" id="WP_097279088.1">
    <property type="nucleotide sequence ID" value="NZ_OCNJ01000004.1"/>
</dbReference>
<dbReference type="SUPFAM" id="SSF48317">
    <property type="entry name" value="Acid phosphatase/Vanadium-dependent haloperoxidase"/>
    <property type="match status" value="1"/>
</dbReference>
<evidence type="ECO:0000313" key="3">
    <source>
        <dbReference type="EMBL" id="SOD94791.1"/>
    </source>
</evidence>
<feature type="domain" description="Phosphatidic acid phosphatase type 2/haloperoxidase" evidence="2">
    <location>
        <begin position="97"/>
        <end position="220"/>
    </location>
</feature>
<accession>A0A286GGZ7</accession>
<feature type="transmembrane region" description="Helical" evidence="1">
    <location>
        <begin position="153"/>
        <end position="172"/>
    </location>
</feature>
<dbReference type="SMART" id="SM00014">
    <property type="entry name" value="acidPPc"/>
    <property type="match status" value="1"/>
</dbReference>
<dbReference type="InterPro" id="IPR000326">
    <property type="entry name" value="PAP2/HPO"/>
</dbReference>
<feature type="transmembrane region" description="Helical" evidence="1">
    <location>
        <begin position="205"/>
        <end position="224"/>
    </location>
</feature>
<name>A0A286GGZ7_9PROT</name>
<keyword evidence="1" id="KW-1133">Transmembrane helix</keyword>
<reference evidence="3 4" key="1">
    <citation type="submission" date="2017-09" db="EMBL/GenBank/DDBJ databases">
        <authorList>
            <person name="Ehlers B."/>
            <person name="Leendertz F.H."/>
        </authorList>
    </citation>
    <scope>NUCLEOTIDE SEQUENCE [LARGE SCALE GENOMIC DNA]</scope>
    <source>
        <strain evidence="3 4">USBA 140</strain>
    </source>
</reference>
<evidence type="ECO:0000313" key="4">
    <source>
        <dbReference type="Proteomes" id="UP000219621"/>
    </source>
</evidence>
<feature type="transmembrane region" description="Helical" evidence="1">
    <location>
        <begin position="63"/>
        <end position="85"/>
    </location>
</feature>
<keyword evidence="4" id="KW-1185">Reference proteome</keyword>
<dbReference type="OrthoDB" id="9813524at2"/>
<feature type="transmembrane region" description="Helical" evidence="1">
    <location>
        <begin position="179"/>
        <end position="199"/>
    </location>
</feature>
<evidence type="ECO:0000256" key="1">
    <source>
        <dbReference type="SAM" id="Phobius"/>
    </source>
</evidence>
<dbReference type="Pfam" id="PF01569">
    <property type="entry name" value="PAP2"/>
    <property type="match status" value="1"/>
</dbReference>
<organism evidence="3 4">
    <name type="scientific">Caenispirillum bisanense</name>
    <dbReference type="NCBI Taxonomy" id="414052"/>
    <lineage>
        <taxon>Bacteria</taxon>
        <taxon>Pseudomonadati</taxon>
        <taxon>Pseudomonadota</taxon>
        <taxon>Alphaproteobacteria</taxon>
        <taxon>Rhodospirillales</taxon>
        <taxon>Novispirillaceae</taxon>
        <taxon>Caenispirillum</taxon>
    </lineage>
</organism>
<dbReference type="Proteomes" id="UP000219621">
    <property type="component" value="Unassembled WGS sequence"/>
</dbReference>
<dbReference type="AlphaFoldDB" id="A0A286GGZ7"/>
<dbReference type="Gene3D" id="1.20.144.10">
    <property type="entry name" value="Phosphatidic acid phosphatase type 2/haloperoxidase"/>
    <property type="match status" value="1"/>
</dbReference>
<protein>
    <submittedName>
        <fullName evidence="3">Lipid A 4'-phosphatase</fullName>
    </submittedName>
</protein>
<evidence type="ECO:0000259" key="2">
    <source>
        <dbReference type="SMART" id="SM00014"/>
    </source>
</evidence>
<proteinExistence type="predicted"/>